<dbReference type="EMBL" id="UOFG01000108">
    <property type="protein sequence ID" value="VAW60097.1"/>
    <property type="molecule type" value="Genomic_DNA"/>
</dbReference>
<gene>
    <name evidence="1" type="ORF">MNBD_GAMMA11-1184</name>
</gene>
<reference evidence="1" key="1">
    <citation type="submission" date="2018-06" db="EMBL/GenBank/DDBJ databases">
        <authorList>
            <person name="Zhirakovskaya E."/>
        </authorList>
    </citation>
    <scope>NUCLEOTIDE SEQUENCE</scope>
</reference>
<protein>
    <submittedName>
        <fullName evidence="1">Uncharacterized protein</fullName>
    </submittedName>
</protein>
<accession>A0A3B0XAX4</accession>
<dbReference type="AlphaFoldDB" id="A0A3B0XAX4"/>
<evidence type="ECO:0000313" key="1">
    <source>
        <dbReference type="EMBL" id="VAW60097.1"/>
    </source>
</evidence>
<proteinExistence type="predicted"/>
<organism evidence="1">
    <name type="scientific">hydrothermal vent metagenome</name>
    <dbReference type="NCBI Taxonomy" id="652676"/>
    <lineage>
        <taxon>unclassified sequences</taxon>
        <taxon>metagenomes</taxon>
        <taxon>ecological metagenomes</taxon>
    </lineage>
</organism>
<sequence>MLILKKYALIITSLILPACCSSTLANELNWLRKDKLLISLDMKEPAHRQHLLYDIQKQAITPLAKADKYRAYSLSYTGRNILWYDTTSLRFGPVEKPLSKQHNIPVRITPPEDLDDYEKKHLTFDLAAAWINDRYFLVSQAYRFTGRSACMLFDSYDKKWKNNINNTPFTCPEHSARLSMKNLQKNILLITESTEGALLHSLWSTTNNTPGFPLWNLAGGYMRIYTHSGNSDKLLIASPCILTSSTLYPGELCKDQGNDTEMLFSYDIRSQSITMIAENLPPYASINSYEPGTVAWLNNSKICISRSKKIFCKKISPYLIQ</sequence>
<name>A0A3B0XAX4_9ZZZZ</name>